<reference evidence="1" key="1">
    <citation type="submission" date="2023-04" db="EMBL/GenBank/DDBJ databases">
        <title>Candida boidinii NBRC 1967.</title>
        <authorList>
            <person name="Ichikawa N."/>
            <person name="Sato H."/>
            <person name="Tonouchi N."/>
        </authorList>
    </citation>
    <scope>NUCLEOTIDE SEQUENCE</scope>
    <source>
        <strain evidence="1">NBRC 1967</strain>
    </source>
</reference>
<protein>
    <submittedName>
        <fullName evidence="1">Unnamed protein product</fullName>
    </submittedName>
</protein>
<sequence>MLQFLNHFHPTVALYSNAFFNGPSSGNDESKEQITKPDLGLYTLSHFLDRFVYKNAKSKPNTRGQSIMQPLGGAHTGSLLVRASGLQSHDVPANTEDWMNKKIEQIKPEDQFFYQYFINKQEKISRSKFDKDLEKKANEDEDEEAEDIDENEVWNALC</sequence>
<keyword evidence="2" id="KW-1185">Reference proteome</keyword>
<dbReference type="Proteomes" id="UP001165101">
    <property type="component" value="Unassembled WGS sequence"/>
</dbReference>
<dbReference type="EMBL" id="BSXV01007680">
    <property type="protein sequence ID" value="GMF05442.1"/>
    <property type="molecule type" value="Genomic_DNA"/>
</dbReference>
<gene>
    <name evidence="1" type="ORF">Cboi01_000660400</name>
</gene>
<proteinExistence type="predicted"/>
<name>A0ACB5UC31_CANBO</name>
<evidence type="ECO:0000313" key="1">
    <source>
        <dbReference type="EMBL" id="GMF05442.1"/>
    </source>
</evidence>
<evidence type="ECO:0000313" key="2">
    <source>
        <dbReference type="Proteomes" id="UP001165101"/>
    </source>
</evidence>
<comment type="caution">
    <text evidence="1">The sequence shown here is derived from an EMBL/GenBank/DDBJ whole genome shotgun (WGS) entry which is preliminary data.</text>
</comment>
<organism evidence="1 2">
    <name type="scientific">Candida boidinii</name>
    <name type="common">Yeast</name>
    <dbReference type="NCBI Taxonomy" id="5477"/>
    <lineage>
        <taxon>Eukaryota</taxon>
        <taxon>Fungi</taxon>
        <taxon>Dikarya</taxon>
        <taxon>Ascomycota</taxon>
        <taxon>Saccharomycotina</taxon>
        <taxon>Pichiomycetes</taxon>
        <taxon>Pichiales</taxon>
        <taxon>Pichiaceae</taxon>
        <taxon>Ogataea</taxon>
        <taxon>Ogataea/Candida clade</taxon>
    </lineage>
</organism>
<accession>A0ACB5UC31</accession>